<dbReference type="InterPro" id="IPR000847">
    <property type="entry name" value="LysR_HTH_N"/>
</dbReference>
<evidence type="ECO:0000313" key="6">
    <source>
        <dbReference type="EMBL" id="HIX57925.1"/>
    </source>
</evidence>
<evidence type="ECO:0000259" key="5">
    <source>
        <dbReference type="PROSITE" id="PS50931"/>
    </source>
</evidence>
<evidence type="ECO:0000256" key="3">
    <source>
        <dbReference type="ARBA" id="ARBA00023125"/>
    </source>
</evidence>
<keyword evidence="3" id="KW-0238">DNA-binding</keyword>
<dbReference type="PROSITE" id="PS50931">
    <property type="entry name" value="HTH_LYSR"/>
    <property type="match status" value="1"/>
</dbReference>
<comment type="caution">
    <text evidence="6">The sequence shown here is derived from an EMBL/GenBank/DDBJ whole genome shotgun (WGS) entry which is preliminary data.</text>
</comment>
<proteinExistence type="inferred from homology"/>
<sequence>MADFRLQVFYTAAKNLSFTKAAQELYISQPAVTRHINALEEQYQVLLFERQGNKLELTPAGKLMMEHSERILQQYQQLEYAMHLFHQDHVGQLRLGASTTIAQYVLPPHLAQFIADFPHATVTMLNGNTRFIEHELSCHNIDLGLIEGVSRSPLFTYTPFQDDELLVLASANSHYSSANTSLNLQEFCRAPLVLREHGSGTLEAIEKALHQQHITLGELNIRIYLGSTEAIKLFVKETDSLCILSKYAVTTELQNGTLRALQVENLCFKRQLCFVQAPGPQSPLVNRFIDFVCKRAQTPANGS</sequence>
<evidence type="ECO:0000313" key="7">
    <source>
        <dbReference type="Proteomes" id="UP000886829"/>
    </source>
</evidence>
<dbReference type="PANTHER" id="PTHR30126">
    <property type="entry name" value="HTH-TYPE TRANSCRIPTIONAL REGULATOR"/>
    <property type="match status" value="1"/>
</dbReference>
<name>A0A9D2B1R4_9GAMM</name>
<dbReference type="EMBL" id="DXEV01000215">
    <property type="protein sequence ID" value="HIX57925.1"/>
    <property type="molecule type" value="Genomic_DNA"/>
</dbReference>
<reference evidence="6" key="2">
    <citation type="submission" date="2021-04" db="EMBL/GenBank/DDBJ databases">
        <authorList>
            <person name="Gilroy R."/>
        </authorList>
    </citation>
    <scope>NUCLEOTIDE SEQUENCE</scope>
    <source>
        <strain evidence="6">USASDec5-558</strain>
    </source>
</reference>
<keyword evidence="2" id="KW-0805">Transcription regulation</keyword>
<dbReference type="SUPFAM" id="SSF53850">
    <property type="entry name" value="Periplasmic binding protein-like II"/>
    <property type="match status" value="1"/>
</dbReference>
<gene>
    <name evidence="6" type="ORF">H9850_10720</name>
</gene>
<dbReference type="Pfam" id="PF03466">
    <property type="entry name" value="LysR_substrate"/>
    <property type="match status" value="1"/>
</dbReference>
<dbReference type="GO" id="GO:0003700">
    <property type="term" value="F:DNA-binding transcription factor activity"/>
    <property type="evidence" value="ECO:0007669"/>
    <property type="project" value="InterPro"/>
</dbReference>
<reference evidence="6" key="1">
    <citation type="journal article" date="2021" name="PeerJ">
        <title>Extensive microbial diversity within the chicken gut microbiome revealed by metagenomics and culture.</title>
        <authorList>
            <person name="Gilroy R."/>
            <person name="Ravi A."/>
            <person name="Getino M."/>
            <person name="Pursley I."/>
            <person name="Horton D.L."/>
            <person name="Alikhan N.F."/>
            <person name="Baker D."/>
            <person name="Gharbi K."/>
            <person name="Hall N."/>
            <person name="Watson M."/>
            <person name="Adriaenssens E.M."/>
            <person name="Foster-Nyarko E."/>
            <person name="Jarju S."/>
            <person name="Secka A."/>
            <person name="Antonio M."/>
            <person name="Oren A."/>
            <person name="Chaudhuri R.R."/>
            <person name="La Ragione R."/>
            <person name="Hildebrand F."/>
            <person name="Pallen M.J."/>
        </authorList>
    </citation>
    <scope>NUCLEOTIDE SEQUENCE</scope>
    <source>
        <strain evidence="6">USASDec5-558</strain>
    </source>
</reference>
<keyword evidence="4" id="KW-0804">Transcription</keyword>
<dbReference type="FunFam" id="1.10.10.10:FF:000001">
    <property type="entry name" value="LysR family transcriptional regulator"/>
    <property type="match status" value="1"/>
</dbReference>
<dbReference type="Proteomes" id="UP000886829">
    <property type="component" value="Unassembled WGS sequence"/>
</dbReference>
<dbReference type="Gene3D" id="3.40.190.290">
    <property type="match status" value="1"/>
</dbReference>
<protein>
    <submittedName>
        <fullName evidence="6">LysR family transcriptional regulator</fullName>
    </submittedName>
</protein>
<evidence type="ECO:0000256" key="2">
    <source>
        <dbReference type="ARBA" id="ARBA00023015"/>
    </source>
</evidence>
<dbReference type="InterPro" id="IPR005119">
    <property type="entry name" value="LysR_subst-bd"/>
</dbReference>
<evidence type="ECO:0000256" key="4">
    <source>
        <dbReference type="ARBA" id="ARBA00023163"/>
    </source>
</evidence>
<dbReference type="InterPro" id="IPR036388">
    <property type="entry name" value="WH-like_DNA-bd_sf"/>
</dbReference>
<feature type="domain" description="HTH lysR-type" evidence="5">
    <location>
        <begin position="6"/>
        <end position="58"/>
    </location>
</feature>
<dbReference type="Gene3D" id="1.10.10.10">
    <property type="entry name" value="Winged helix-like DNA-binding domain superfamily/Winged helix DNA-binding domain"/>
    <property type="match status" value="1"/>
</dbReference>
<organism evidence="6 7">
    <name type="scientific">Candidatus Anaerobiospirillum pullistercoris</name>
    <dbReference type="NCBI Taxonomy" id="2838452"/>
    <lineage>
        <taxon>Bacteria</taxon>
        <taxon>Pseudomonadati</taxon>
        <taxon>Pseudomonadota</taxon>
        <taxon>Gammaproteobacteria</taxon>
        <taxon>Aeromonadales</taxon>
        <taxon>Succinivibrionaceae</taxon>
        <taxon>Anaerobiospirillum</taxon>
    </lineage>
</organism>
<dbReference type="AlphaFoldDB" id="A0A9D2B1R4"/>
<dbReference type="SUPFAM" id="SSF46785">
    <property type="entry name" value="Winged helix' DNA-binding domain"/>
    <property type="match status" value="1"/>
</dbReference>
<dbReference type="Pfam" id="PF00126">
    <property type="entry name" value="HTH_1"/>
    <property type="match status" value="1"/>
</dbReference>
<dbReference type="PRINTS" id="PR00039">
    <property type="entry name" value="HTHLYSR"/>
</dbReference>
<comment type="similarity">
    <text evidence="1">Belongs to the LysR transcriptional regulatory family.</text>
</comment>
<evidence type="ECO:0000256" key="1">
    <source>
        <dbReference type="ARBA" id="ARBA00009437"/>
    </source>
</evidence>
<dbReference type="PANTHER" id="PTHR30126:SF39">
    <property type="entry name" value="HTH-TYPE TRANSCRIPTIONAL REGULATOR CYSL"/>
    <property type="match status" value="1"/>
</dbReference>
<accession>A0A9D2B1R4</accession>
<dbReference type="InterPro" id="IPR036390">
    <property type="entry name" value="WH_DNA-bd_sf"/>
</dbReference>
<dbReference type="GO" id="GO:0000976">
    <property type="term" value="F:transcription cis-regulatory region binding"/>
    <property type="evidence" value="ECO:0007669"/>
    <property type="project" value="TreeGrafter"/>
</dbReference>